<reference evidence="1 2" key="1">
    <citation type="submission" date="2019-01" db="EMBL/GenBank/DDBJ databases">
        <authorList>
            <consortium name="Pathogen Informatics"/>
        </authorList>
    </citation>
    <scope>NUCLEOTIDE SEQUENCE [LARGE SCALE GENOMIC DNA]</scope>
    <source>
        <strain evidence="1 2">NCTC10181</strain>
    </source>
</reference>
<keyword evidence="2" id="KW-1185">Reference proteome</keyword>
<evidence type="ECO:0000313" key="1">
    <source>
        <dbReference type="EMBL" id="VEU74350.1"/>
    </source>
</evidence>
<dbReference type="RefSeq" id="WP_129725191.1">
    <property type="nucleotide sequence ID" value="NZ_LR215036.1"/>
</dbReference>
<dbReference type="AlphaFoldDB" id="A0A449B170"/>
<organism evidence="1 2">
    <name type="scientific">Mycoplasmopsis citelli</name>
    <dbReference type="NCBI Taxonomy" id="171281"/>
    <lineage>
        <taxon>Bacteria</taxon>
        <taxon>Bacillati</taxon>
        <taxon>Mycoplasmatota</taxon>
        <taxon>Mycoplasmoidales</taxon>
        <taxon>Metamycoplasmataceae</taxon>
        <taxon>Mycoplasmopsis</taxon>
    </lineage>
</organism>
<protein>
    <submittedName>
        <fullName evidence="1">Uncharacterized protein</fullName>
    </submittedName>
</protein>
<dbReference type="KEGG" id="mcit:NCTC10181_00187"/>
<dbReference type="Proteomes" id="UP000290985">
    <property type="component" value="Chromosome"/>
</dbReference>
<accession>A0A449B170</accession>
<sequence length="114" mass="12747">MKNPKKAITALGIATGATAGVALISVGTLLSLHNSYQVPREQNYFFMELKNQVIKTQNALKSLSQEQLNNEQIQKLFKEVDFANQLLANEDSSIAKMLQQRNELRHSTPKALYA</sequence>
<dbReference type="EMBL" id="LR215036">
    <property type="protein sequence ID" value="VEU74350.1"/>
    <property type="molecule type" value="Genomic_DNA"/>
</dbReference>
<name>A0A449B170_9BACT</name>
<gene>
    <name evidence="1" type="ORF">NCTC10181_00187</name>
</gene>
<proteinExistence type="predicted"/>
<evidence type="ECO:0000313" key="2">
    <source>
        <dbReference type="Proteomes" id="UP000290985"/>
    </source>
</evidence>